<reference evidence="2 3" key="1">
    <citation type="journal article" date="2011" name="J. Bacteriol.">
        <title>Complete genome sequence of the plant growth-promoting endophyte Burkholderia phytofirmans strain PsJN.</title>
        <authorList>
            <person name="Weilharter A."/>
            <person name="Mitter B."/>
            <person name="Shin M.V."/>
            <person name="Chain P.S."/>
            <person name="Nowak J."/>
            <person name="Sessitsch A."/>
        </authorList>
    </citation>
    <scope>NUCLEOTIDE SEQUENCE [LARGE SCALE GENOMIC DNA]</scope>
    <source>
        <strain evidence="3">DSM 17436 / LMG 22146 / PsJN</strain>
    </source>
</reference>
<dbReference type="Proteomes" id="UP000001739">
    <property type="component" value="Chromosome 2"/>
</dbReference>
<dbReference type="GO" id="GO:0016987">
    <property type="term" value="F:sigma factor activity"/>
    <property type="evidence" value="ECO:0007669"/>
    <property type="project" value="InterPro"/>
</dbReference>
<proteinExistence type="predicted"/>
<dbReference type="AlphaFoldDB" id="B2T982"/>
<dbReference type="GO" id="GO:0006352">
    <property type="term" value="P:DNA-templated transcription initiation"/>
    <property type="evidence" value="ECO:0007669"/>
    <property type="project" value="InterPro"/>
</dbReference>
<dbReference type="InterPro" id="IPR013249">
    <property type="entry name" value="RNA_pol_sigma70_r4_t2"/>
</dbReference>
<feature type="domain" description="RNA polymerase sigma factor 70 region 4 type 2" evidence="1">
    <location>
        <begin position="175"/>
        <end position="226"/>
    </location>
</feature>
<dbReference type="Pfam" id="PF08281">
    <property type="entry name" value="Sigma70_r4_2"/>
    <property type="match status" value="1"/>
</dbReference>
<evidence type="ECO:0000313" key="2">
    <source>
        <dbReference type="EMBL" id="ACD20984.1"/>
    </source>
</evidence>
<dbReference type="KEGG" id="bpy:Bphyt_6688"/>
<dbReference type="InterPro" id="IPR036388">
    <property type="entry name" value="WH-like_DNA-bd_sf"/>
</dbReference>
<dbReference type="EMBL" id="CP001053">
    <property type="protein sequence ID" value="ACD20984.1"/>
    <property type="molecule type" value="Genomic_DNA"/>
</dbReference>
<dbReference type="InterPro" id="IPR013324">
    <property type="entry name" value="RNA_pol_sigma_r3/r4-like"/>
</dbReference>
<dbReference type="InterPro" id="IPR052704">
    <property type="entry name" value="ECF_Sigma-70_Domain"/>
</dbReference>
<dbReference type="PANTHER" id="PTHR30173:SF36">
    <property type="entry name" value="ECF RNA POLYMERASE SIGMA FACTOR SIGJ"/>
    <property type="match status" value="1"/>
</dbReference>
<dbReference type="GO" id="GO:0003677">
    <property type="term" value="F:DNA binding"/>
    <property type="evidence" value="ECO:0007669"/>
    <property type="project" value="InterPro"/>
</dbReference>
<accession>B2T982</accession>
<protein>
    <submittedName>
        <fullName evidence="2">RNA polymerase, sigma-24 subunit, ECF subfamily</fullName>
    </submittedName>
</protein>
<dbReference type="STRING" id="398527.Bphyt_6688"/>
<dbReference type="PANTHER" id="PTHR30173">
    <property type="entry name" value="SIGMA 19 FACTOR"/>
    <property type="match status" value="1"/>
</dbReference>
<dbReference type="SUPFAM" id="SSF88659">
    <property type="entry name" value="Sigma3 and sigma4 domains of RNA polymerase sigma factors"/>
    <property type="match status" value="1"/>
</dbReference>
<sequence>MARCRFQCRPGDSSRQRAPCAVDIGEGVGSHDGILTGANNRAGVYARFGDAFLPWKRKHIPCTVHKDRFMDDTSVFDKLRRACRALHIGSSARSQRRKTWCRTPGCAGHSTTRETIENAEAWLVAVTKRISINRLCAAKIQREHYTDTWLSEPHFADYPATPEQAKERADDVSVAFLMLLERLSPEVRAASLLREVFDADYDEIAKAIGKSEAAFRQLVSRAKTQLREDRPRFVVSRETHHRLLQAFAHALERGDFAAINCDSGEIMPRHC</sequence>
<dbReference type="Gene3D" id="1.10.10.10">
    <property type="entry name" value="Winged helix-like DNA-binding domain superfamily/Winged helix DNA-binding domain"/>
    <property type="match status" value="1"/>
</dbReference>
<name>B2T982_PARPJ</name>
<organism evidence="2 3">
    <name type="scientific">Paraburkholderia phytofirmans (strain DSM 17436 / LMG 22146 / PsJN)</name>
    <name type="common">Burkholderia phytofirmans</name>
    <dbReference type="NCBI Taxonomy" id="398527"/>
    <lineage>
        <taxon>Bacteria</taxon>
        <taxon>Pseudomonadati</taxon>
        <taxon>Pseudomonadota</taxon>
        <taxon>Betaproteobacteria</taxon>
        <taxon>Burkholderiales</taxon>
        <taxon>Burkholderiaceae</taxon>
        <taxon>Paraburkholderia</taxon>
    </lineage>
</organism>
<dbReference type="HOGENOM" id="CLU_1025560_0_0_4"/>
<evidence type="ECO:0000313" key="3">
    <source>
        <dbReference type="Proteomes" id="UP000001739"/>
    </source>
</evidence>
<gene>
    <name evidence="2" type="ordered locus">Bphyt_6688</name>
</gene>
<evidence type="ECO:0000259" key="1">
    <source>
        <dbReference type="Pfam" id="PF08281"/>
    </source>
</evidence>
<dbReference type="eggNOG" id="COG1595">
    <property type="taxonomic scope" value="Bacteria"/>
</dbReference>